<gene>
    <name evidence="3" type="primary">wecB</name>
    <name evidence="3" type="ORF">HNV11_18190</name>
</gene>
<evidence type="ECO:0000313" key="4">
    <source>
        <dbReference type="Proteomes" id="UP000502756"/>
    </source>
</evidence>
<proteinExistence type="inferred from homology"/>
<keyword evidence="4" id="KW-1185">Reference proteome</keyword>
<dbReference type="CDD" id="cd03786">
    <property type="entry name" value="GTB_UDP-GlcNAc_2-Epimerase"/>
    <property type="match status" value="1"/>
</dbReference>
<evidence type="ECO:0000313" key="3">
    <source>
        <dbReference type="EMBL" id="QJW91168.1"/>
    </source>
</evidence>
<evidence type="ECO:0000259" key="2">
    <source>
        <dbReference type="Pfam" id="PF02350"/>
    </source>
</evidence>
<dbReference type="Gene3D" id="3.40.50.2000">
    <property type="entry name" value="Glycogen Phosphorylase B"/>
    <property type="match status" value="2"/>
</dbReference>
<sequence>MKILNIVGARPNFMKVAPLHRAFLAYPDIDSKIVHTGQHYDARMSDVFFNQLELPQPDYYLGVGGGTHTQQTAEIMLKFEEVMTAEQPDWVLVVGDVTSTIACALVAVRMGVRVAHVEAGLRSGDRRMPEEINRILTDNLSDLLFVTEQAGLDNLRREGVANEKVQFVGNVMIDSLVHYRRKANELDTIGALGQTPGAYVVVTMHRPANVDAEAGLRSIVQIVENTAPLKTVLFPVHPRTRANLTRFGLMDRLLAIPNVQLLEPQGYLEFLNLMEHAAIVITDSGGIQEETTYLQVPCLTFRDSTERPVTVTLGTNQLLADLNAETVRQKVGEILAGQAKPGVVPPLWDGQAAGRIAGILLETKPAVTGAALAELAQ</sequence>
<organism evidence="3 4">
    <name type="scientific">Spirosoma taeanense</name>
    <dbReference type="NCBI Taxonomy" id="2735870"/>
    <lineage>
        <taxon>Bacteria</taxon>
        <taxon>Pseudomonadati</taxon>
        <taxon>Bacteroidota</taxon>
        <taxon>Cytophagia</taxon>
        <taxon>Cytophagales</taxon>
        <taxon>Cytophagaceae</taxon>
        <taxon>Spirosoma</taxon>
    </lineage>
</organism>
<dbReference type="KEGG" id="stae:HNV11_18190"/>
<dbReference type="Pfam" id="PF02350">
    <property type="entry name" value="Epimerase_2"/>
    <property type="match status" value="1"/>
</dbReference>
<dbReference type="AlphaFoldDB" id="A0A6M5YAE6"/>
<dbReference type="SUPFAM" id="SSF53756">
    <property type="entry name" value="UDP-Glycosyltransferase/glycogen phosphorylase"/>
    <property type="match status" value="1"/>
</dbReference>
<dbReference type="NCBIfam" id="TIGR00236">
    <property type="entry name" value="wecB"/>
    <property type="match status" value="1"/>
</dbReference>
<dbReference type="RefSeq" id="WP_171741014.1">
    <property type="nucleotide sequence ID" value="NZ_CP053435.1"/>
</dbReference>
<dbReference type="GO" id="GO:0008761">
    <property type="term" value="F:UDP-N-acetylglucosamine 2-epimerase activity"/>
    <property type="evidence" value="ECO:0007669"/>
    <property type="project" value="UniProtKB-EC"/>
</dbReference>
<protein>
    <submittedName>
        <fullName evidence="3">UDP-N-acetylglucosamine 2-epimerase (Non-hydrolyzing)</fullName>
        <ecNumber evidence="3">5.1.3.14</ecNumber>
    </submittedName>
</protein>
<name>A0A6M5YAE6_9BACT</name>
<comment type="similarity">
    <text evidence="1">Belongs to the UDP-N-acetylglucosamine 2-epimerase family.</text>
</comment>
<dbReference type="EMBL" id="CP053435">
    <property type="protein sequence ID" value="QJW91168.1"/>
    <property type="molecule type" value="Genomic_DNA"/>
</dbReference>
<evidence type="ECO:0000256" key="1">
    <source>
        <dbReference type="RuleBase" id="RU003513"/>
    </source>
</evidence>
<dbReference type="InterPro" id="IPR003331">
    <property type="entry name" value="UDP_GlcNAc_Epimerase_2_dom"/>
</dbReference>
<keyword evidence="1 3" id="KW-0413">Isomerase</keyword>
<dbReference type="InterPro" id="IPR029767">
    <property type="entry name" value="WecB-like"/>
</dbReference>
<dbReference type="EC" id="5.1.3.14" evidence="3"/>
<reference evidence="3 4" key="1">
    <citation type="submission" date="2020-05" db="EMBL/GenBank/DDBJ databases">
        <title>Genome sequencing of Spirosoma sp. TS118.</title>
        <authorList>
            <person name="Lee J.-H."/>
            <person name="Jeong S."/>
            <person name="Zhao L."/>
            <person name="Jung J.-H."/>
            <person name="Kim M.-K."/>
            <person name="Lim S."/>
        </authorList>
    </citation>
    <scope>NUCLEOTIDE SEQUENCE [LARGE SCALE GENOMIC DNA]</scope>
    <source>
        <strain evidence="3 4">TS118</strain>
    </source>
</reference>
<feature type="domain" description="UDP-N-acetylglucosamine 2-epimerase" evidence="2">
    <location>
        <begin position="26"/>
        <end position="360"/>
    </location>
</feature>
<dbReference type="PANTHER" id="PTHR43174:SF1">
    <property type="entry name" value="UDP-N-ACETYLGLUCOSAMINE 2-EPIMERASE"/>
    <property type="match status" value="1"/>
</dbReference>
<dbReference type="PANTHER" id="PTHR43174">
    <property type="entry name" value="UDP-N-ACETYLGLUCOSAMINE 2-EPIMERASE"/>
    <property type="match status" value="1"/>
</dbReference>
<dbReference type="Proteomes" id="UP000502756">
    <property type="component" value="Chromosome"/>
</dbReference>
<accession>A0A6M5YAE6</accession>